<evidence type="ECO:0000313" key="1">
    <source>
        <dbReference type="EMBL" id="GLQ22125.1"/>
    </source>
</evidence>
<proteinExistence type="predicted"/>
<keyword evidence="2" id="KW-1185">Reference proteome</keyword>
<dbReference type="EMBL" id="BSNJ01000051">
    <property type="protein sequence ID" value="GLQ22125.1"/>
    <property type="molecule type" value="Genomic_DNA"/>
</dbReference>
<reference evidence="1" key="1">
    <citation type="journal article" date="2014" name="Int. J. Syst. Evol. Microbiol.">
        <title>Complete genome of a new Firmicutes species belonging to the dominant human colonic microbiota ('Ruminococcus bicirculans') reveals two chromosomes and a selective capacity to utilize plant glucans.</title>
        <authorList>
            <consortium name="NISC Comparative Sequencing Program"/>
            <person name="Wegmann U."/>
            <person name="Louis P."/>
            <person name="Goesmann A."/>
            <person name="Henrissat B."/>
            <person name="Duncan S.H."/>
            <person name="Flint H.J."/>
        </authorList>
    </citation>
    <scope>NUCLEOTIDE SEQUENCE</scope>
    <source>
        <strain evidence="1">NBRC 108216</strain>
    </source>
</reference>
<comment type="caution">
    <text evidence="1">The sequence shown here is derived from an EMBL/GenBank/DDBJ whole genome shotgun (WGS) entry which is preliminary data.</text>
</comment>
<reference evidence="1" key="2">
    <citation type="submission" date="2023-01" db="EMBL/GenBank/DDBJ databases">
        <title>Draft genome sequence of Algimonas porphyrae strain NBRC 108216.</title>
        <authorList>
            <person name="Sun Q."/>
            <person name="Mori K."/>
        </authorList>
    </citation>
    <scope>NUCLEOTIDE SEQUENCE</scope>
    <source>
        <strain evidence="1">NBRC 108216</strain>
    </source>
</reference>
<organism evidence="1 2">
    <name type="scientific">Algimonas porphyrae</name>
    <dbReference type="NCBI Taxonomy" id="1128113"/>
    <lineage>
        <taxon>Bacteria</taxon>
        <taxon>Pseudomonadati</taxon>
        <taxon>Pseudomonadota</taxon>
        <taxon>Alphaproteobacteria</taxon>
        <taxon>Maricaulales</taxon>
        <taxon>Robiginitomaculaceae</taxon>
        <taxon>Algimonas</taxon>
    </lineage>
</organism>
<evidence type="ECO:0000313" key="2">
    <source>
        <dbReference type="Proteomes" id="UP001161390"/>
    </source>
</evidence>
<protein>
    <submittedName>
        <fullName evidence="1">Uncharacterized protein</fullName>
    </submittedName>
</protein>
<accession>A0ABQ5V3L2</accession>
<sequence>MKKLKLKKDPSFWMRGKGISIEKEFLIFLEDRDLIRICLVKEKSSPLIIKEKSSIGT</sequence>
<name>A0ABQ5V3L2_9PROT</name>
<gene>
    <name evidence="1" type="ORF">GCM10007854_30810</name>
</gene>
<dbReference type="Proteomes" id="UP001161390">
    <property type="component" value="Unassembled WGS sequence"/>
</dbReference>